<dbReference type="AlphaFoldDB" id="A0A0B1S858"/>
<gene>
    <name evidence="2" type="ORF">OESDEN_18816</name>
</gene>
<dbReference type="Proteomes" id="UP000053660">
    <property type="component" value="Unassembled WGS sequence"/>
</dbReference>
<evidence type="ECO:0000313" key="3">
    <source>
        <dbReference type="Proteomes" id="UP000053660"/>
    </source>
</evidence>
<proteinExistence type="predicted"/>
<evidence type="ECO:0000256" key="1">
    <source>
        <dbReference type="SAM" id="MobiDB-lite"/>
    </source>
</evidence>
<accession>A0A0B1S858</accession>
<feature type="region of interest" description="Disordered" evidence="1">
    <location>
        <begin position="1"/>
        <end position="49"/>
    </location>
</feature>
<reference evidence="2 3" key="1">
    <citation type="submission" date="2014-03" db="EMBL/GenBank/DDBJ databases">
        <title>Draft genome of the hookworm Oesophagostomum dentatum.</title>
        <authorList>
            <person name="Mitreva M."/>
        </authorList>
    </citation>
    <scope>NUCLEOTIDE SEQUENCE [LARGE SCALE GENOMIC DNA]</scope>
    <source>
        <strain evidence="2 3">OD-Hann</strain>
    </source>
</reference>
<evidence type="ECO:0000313" key="2">
    <source>
        <dbReference type="EMBL" id="KHJ81498.1"/>
    </source>
</evidence>
<feature type="non-terminal residue" evidence="2">
    <location>
        <position position="1"/>
    </location>
</feature>
<organism evidence="2 3">
    <name type="scientific">Oesophagostomum dentatum</name>
    <name type="common">Nodular worm</name>
    <dbReference type="NCBI Taxonomy" id="61180"/>
    <lineage>
        <taxon>Eukaryota</taxon>
        <taxon>Metazoa</taxon>
        <taxon>Ecdysozoa</taxon>
        <taxon>Nematoda</taxon>
        <taxon>Chromadorea</taxon>
        <taxon>Rhabditida</taxon>
        <taxon>Rhabditina</taxon>
        <taxon>Rhabditomorpha</taxon>
        <taxon>Strongyloidea</taxon>
        <taxon>Strongylidae</taxon>
        <taxon>Oesophagostomum</taxon>
    </lineage>
</organism>
<keyword evidence="3" id="KW-1185">Reference proteome</keyword>
<dbReference type="EMBL" id="KN589006">
    <property type="protein sequence ID" value="KHJ81498.1"/>
    <property type="molecule type" value="Genomic_DNA"/>
</dbReference>
<protein>
    <submittedName>
        <fullName evidence="2">Uncharacterized protein</fullName>
    </submittedName>
</protein>
<feature type="compositionally biased region" description="Acidic residues" evidence="1">
    <location>
        <begin position="39"/>
        <end position="49"/>
    </location>
</feature>
<name>A0A0B1S858_OESDE</name>
<sequence length="115" mass="12870">GVRRRESLSPNHADKVRKKLDFDDGDGPPEPEPERLTPSEDEEHMSEDEEFEDACENIEEAVLSDSLASLADRLGALSLRSPTGDIRIDGERPPSIVSLCFCLRPFRIDSTVDFQ</sequence>